<name>A0A149UM82_9PROT</name>
<dbReference type="InterPro" id="IPR025054">
    <property type="entry name" value="DUF3991"/>
</dbReference>
<feature type="domain" description="DUF3991" evidence="1">
    <location>
        <begin position="137"/>
        <end position="206"/>
    </location>
</feature>
<dbReference type="AlphaFoldDB" id="A0A149UM82"/>
<evidence type="ECO:0000259" key="1">
    <source>
        <dbReference type="Pfam" id="PF13154"/>
    </source>
</evidence>
<dbReference type="PATRIC" id="fig|178901.14.peg.553"/>
<dbReference type="OrthoDB" id="5757175at2"/>
<accession>A0A149UM82</accession>
<comment type="caution">
    <text evidence="2">The sequence shown here is derived from an EMBL/GenBank/DDBJ whole genome shotgun (WGS) entry which is preliminary data.</text>
</comment>
<reference evidence="2 3" key="1">
    <citation type="submission" date="2015-06" db="EMBL/GenBank/DDBJ databases">
        <title>Improved classification and identification of acetic acid bacteria using matrix-assisted laser desorption/ionization time-of-flight mass spectrometry; Gluconobacter nephelii and Gluconobacter uchimurae are later heterotypic synonyms of Gluconobacter japonicus and Gluconobacter oxydans, respectively.</title>
        <authorList>
            <person name="Li L."/>
            <person name="Cleenwerck I."/>
            <person name="De Vuyst L."/>
            <person name="Vandamme P."/>
        </authorList>
    </citation>
    <scope>NUCLEOTIDE SEQUENCE [LARGE SCALE GENOMIC DNA]</scope>
    <source>
        <strain evidence="2 3">LMG 1699</strain>
    </source>
</reference>
<dbReference type="Pfam" id="PF13155">
    <property type="entry name" value="Toprim_2"/>
    <property type="match status" value="1"/>
</dbReference>
<dbReference type="Proteomes" id="UP000075377">
    <property type="component" value="Unassembled WGS sequence"/>
</dbReference>
<evidence type="ECO:0000313" key="3">
    <source>
        <dbReference type="Proteomes" id="UP000075377"/>
    </source>
</evidence>
<dbReference type="EMBL" id="LHZX01000296">
    <property type="protein sequence ID" value="KXV69047.1"/>
    <property type="molecule type" value="Genomic_DNA"/>
</dbReference>
<dbReference type="Gene3D" id="3.40.1360.10">
    <property type="match status" value="1"/>
</dbReference>
<proteinExistence type="predicted"/>
<dbReference type="Pfam" id="PF13154">
    <property type="entry name" value="DUF3991"/>
    <property type="match status" value="1"/>
</dbReference>
<organism evidence="2 3">
    <name type="scientific">Acetobacter malorum</name>
    <dbReference type="NCBI Taxonomy" id="178901"/>
    <lineage>
        <taxon>Bacteria</taxon>
        <taxon>Pseudomonadati</taxon>
        <taxon>Pseudomonadota</taxon>
        <taxon>Alphaproteobacteria</taxon>
        <taxon>Acetobacterales</taxon>
        <taxon>Acetobacteraceae</taxon>
        <taxon>Acetobacter</taxon>
    </lineage>
</organism>
<sequence length="305" mass="33854">MSKNEIDEIHDLKERVDCRSVLEAAGFTFYPEESSRHVWKYSRKHGVQGHQIVIVNHQGKGWFSPLEVGKRGDVFSLVQYLNPGLNFGQVRIELRPLAGIAPRLPAGERESSEQPVQDLLLRWNARSKPAPGSAAWKYLATARKVPEDVIERAVSLGILAEGPYGTMWAAHLNKGIVGGWEMRGEKMKSAFCRGGTKSLLQFSWGDTARCTRLAVTEAAIDAFSLAALEGRRVDTIYASTGGGMAPHTIQALQGLCMGLNVVVATDANAPGDRYANMIQPWCRKNYERLRPVGYDDWNDCLRAER</sequence>
<gene>
    <name evidence="2" type="ORF">AD951_08385</name>
</gene>
<evidence type="ECO:0000313" key="2">
    <source>
        <dbReference type="EMBL" id="KXV69047.1"/>
    </source>
</evidence>
<protein>
    <recommendedName>
        <fullName evidence="1">DUF3991 domain-containing protein</fullName>
    </recommendedName>
</protein>
<dbReference type="RefSeq" id="WP_061501114.1">
    <property type="nucleotide sequence ID" value="NZ_LHZX01000296.1"/>
</dbReference>